<evidence type="ECO:0000256" key="3">
    <source>
        <dbReference type="ARBA" id="ARBA00022679"/>
    </source>
</evidence>
<evidence type="ECO:0000256" key="1">
    <source>
        <dbReference type="ARBA" id="ARBA00001933"/>
    </source>
</evidence>
<dbReference type="SUPFAM" id="SSF53686">
    <property type="entry name" value="Tryptophan synthase beta subunit-like PLP-dependent enzymes"/>
    <property type="match status" value="1"/>
</dbReference>
<dbReference type="EMBL" id="CP137573">
    <property type="protein sequence ID" value="WOX25998.1"/>
    <property type="molecule type" value="Genomic_DNA"/>
</dbReference>
<comment type="cofactor">
    <cofactor evidence="1">
        <name>pyridoxal 5'-phosphate</name>
        <dbReference type="ChEBI" id="CHEBI:597326"/>
    </cofactor>
</comment>
<keyword evidence="7" id="KW-1185">Reference proteome</keyword>
<proteinExistence type="predicted"/>
<dbReference type="PANTHER" id="PTHR10314">
    <property type="entry name" value="CYSTATHIONINE BETA-SYNTHASE"/>
    <property type="match status" value="1"/>
</dbReference>
<comment type="subunit">
    <text evidence="2">Homodimer.</text>
</comment>
<evidence type="ECO:0000259" key="5">
    <source>
        <dbReference type="Pfam" id="PF00291"/>
    </source>
</evidence>
<organism evidence="6 7">
    <name type="scientific">Streptomyces solicathayae</name>
    <dbReference type="NCBI Taxonomy" id="3081768"/>
    <lineage>
        <taxon>Bacteria</taxon>
        <taxon>Bacillati</taxon>
        <taxon>Actinomycetota</taxon>
        <taxon>Actinomycetes</taxon>
        <taxon>Kitasatosporales</taxon>
        <taxon>Streptomycetaceae</taxon>
        <taxon>Streptomyces</taxon>
    </lineage>
</organism>
<keyword evidence="3" id="KW-0808">Transferase</keyword>
<dbReference type="InterPro" id="IPR001926">
    <property type="entry name" value="TrpB-like_PALP"/>
</dbReference>
<evidence type="ECO:0000313" key="7">
    <source>
        <dbReference type="Proteomes" id="UP001301731"/>
    </source>
</evidence>
<dbReference type="Gene3D" id="3.40.50.1100">
    <property type="match status" value="2"/>
</dbReference>
<dbReference type="NCBIfam" id="TIGR03945">
    <property type="entry name" value="PLP_SbnA_fam"/>
    <property type="match status" value="1"/>
</dbReference>
<feature type="domain" description="Tryptophan synthase beta chain-like PALP" evidence="5">
    <location>
        <begin position="23"/>
        <end position="292"/>
    </location>
</feature>
<reference evidence="6 7" key="1">
    <citation type="submission" date="2023-10" db="EMBL/GenBank/DDBJ databases">
        <title>The genome sequence of Streptomyces sp. HUAS YS2.</title>
        <authorList>
            <person name="Mo P."/>
        </authorList>
    </citation>
    <scope>NUCLEOTIDE SEQUENCE [LARGE SCALE GENOMIC DNA]</scope>
    <source>
        <strain evidence="6 7">HUAS YS2</strain>
    </source>
</reference>
<evidence type="ECO:0000256" key="4">
    <source>
        <dbReference type="ARBA" id="ARBA00022898"/>
    </source>
</evidence>
<dbReference type="InterPro" id="IPR023927">
    <property type="entry name" value="SbnA"/>
</dbReference>
<dbReference type="Pfam" id="PF00291">
    <property type="entry name" value="PALP"/>
    <property type="match status" value="1"/>
</dbReference>
<gene>
    <name evidence="6" type="primary">sbnA</name>
    <name evidence="6" type="ORF">R2D22_33290</name>
</gene>
<dbReference type="InterPro" id="IPR036052">
    <property type="entry name" value="TrpB-like_PALP_sf"/>
</dbReference>
<name>A0ABZ0M2V7_9ACTN</name>
<protein>
    <submittedName>
        <fullName evidence="6">2,3-diaminopropionate biosynthesis protein SbnA</fullName>
    </submittedName>
</protein>
<evidence type="ECO:0000256" key="2">
    <source>
        <dbReference type="ARBA" id="ARBA00011738"/>
    </source>
</evidence>
<dbReference type="Proteomes" id="UP001301731">
    <property type="component" value="Chromosome"/>
</dbReference>
<sequence>MILDHVYDIVTDDIFLRLDGMVPGGEVFLKLEGLNPAGSIKLKTAVGMVEDAERSGLLTAGGRIIESSSGSLGVALALVSVGKGLSFTCVTDPNASRHSVRLMRALGVDVVEVDRRDANGGYLGTRIDYIRQRLQRDPGLVWLNQYANPANVRTHAVRTASAILREIGRVDYLFVGAGTTGTMMGCATHFRRHSPQTRIIAVDSQGSVTFGHSPGPRYIPGLGTSRVPEICRPDAVDEIVMVAEEEAVRTCRELARRRGLMVGGSTGSVMSALSRMAPDIPEGSRIVAISPDLGDRYVQTIYNDSWVASTFGSDADLTEAFMAISGETGH</sequence>
<accession>A0ABZ0M2V7</accession>
<keyword evidence="4" id="KW-0663">Pyridoxal phosphate</keyword>
<dbReference type="RefSeq" id="WP_318108845.1">
    <property type="nucleotide sequence ID" value="NZ_CP137573.1"/>
</dbReference>
<dbReference type="CDD" id="cd01561">
    <property type="entry name" value="CBS_like"/>
    <property type="match status" value="1"/>
</dbReference>
<dbReference type="InterPro" id="IPR050214">
    <property type="entry name" value="Cys_Synth/Cystath_Beta-Synth"/>
</dbReference>
<evidence type="ECO:0000313" key="6">
    <source>
        <dbReference type="EMBL" id="WOX25998.1"/>
    </source>
</evidence>